<dbReference type="InterPro" id="IPR000183">
    <property type="entry name" value="Orn/DAP/Arg_de-COase"/>
</dbReference>
<feature type="binding site" evidence="5">
    <location>
        <position position="317"/>
    </location>
    <ligand>
        <name>substrate</name>
    </ligand>
</feature>
<feature type="binding site" evidence="5">
    <location>
        <position position="386"/>
    </location>
    <ligand>
        <name>substrate</name>
    </ligand>
</feature>
<proteinExistence type="inferred from homology"/>
<evidence type="ECO:0000256" key="3">
    <source>
        <dbReference type="ARBA" id="ARBA00022898"/>
    </source>
</evidence>
<comment type="pathway">
    <text evidence="5 8">Amino-acid biosynthesis; L-lysine biosynthesis via DAP pathway; L-lysine from DL-2,6-diaminopimelate: step 1/1.</text>
</comment>
<dbReference type="UniPathway" id="UPA00034">
    <property type="reaction ID" value="UER00027"/>
</dbReference>
<feature type="active site" description="Proton donor" evidence="7">
    <location>
        <position position="357"/>
    </location>
</feature>
<dbReference type="PROSITE" id="PS00879">
    <property type="entry name" value="ODR_DC_2_2"/>
    <property type="match status" value="1"/>
</dbReference>
<dbReference type="RefSeq" id="WP_164995079.1">
    <property type="nucleotide sequence ID" value="NZ_CP049055.1"/>
</dbReference>
<dbReference type="PRINTS" id="PR01181">
    <property type="entry name" value="DAPDCRBXLASE"/>
</dbReference>
<dbReference type="Pfam" id="PF02784">
    <property type="entry name" value="Orn_Arg_deC_N"/>
    <property type="match status" value="1"/>
</dbReference>
<feature type="binding site" evidence="5">
    <location>
        <begin position="273"/>
        <end position="276"/>
    </location>
    <ligand>
        <name>pyridoxal 5'-phosphate</name>
        <dbReference type="ChEBI" id="CHEBI:597326"/>
    </ligand>
</feature>
<feature type="binding site" evidence="5">
    <location>
        <position position="239"/>
    </location>
    <ligand>
        <name>pyridoxal 5'-phosphate</name>
        <dbReference type="ChEBI" id="CHEBI:597326"/>
    </ligand>
</feature>
<keyword evidence="3 5" id="KW-0663">Pyridoxal phosphate</keyword>
<feature type="modified residue" description="N6-(pyridoxal phosphate)lysine" evidence="5 7">
    <location>
        <position position="60"/>
    </location>
</feature>
<comment type="catalytic activity">
    <reaction evidence="5 8">
        <text>meso-2,6-diaminopimelate + H(+) = L-lysine + CO2</text>
        <dbReference type="Rhea" id="RHEA:15101"/>
        <dbReference type="ChEBI" id="CHEBI:15378"/>
        <dbReference type="ChEBI" id="CHEBI:16526"/>
        <dbReference type="ChEBI" id="CHEBI:32551"/>
        <dbReference type="ChEBI" id="CHEBI:57791"/>
        <dbReference type="EC" id="4.1.1.20"/>
    </reaction>
</comment>
<sequence>MDAFHYDGNTLYCERVKIKDIVSETGTPVYIYSKNAILTRFNELKTAFQEVDATICFSVKSNSNLSVCKILADEGSGFDVVSGGELFRALKAGGKPSKIVFAGVGKTDKEIQYALENDIFMFNVESITEIEHINAAACRAGKTAKVALRINPDIDAKTHAKTTTGKKENKFGIDLIVAETIIEKAKAYTNVTICGIHVHLGSPIYSADPYVNALKKITMFMEKCRNAGINIQYLNIGGGYCISYTGEKVIEPKDYSTQILPFAKEMKCRVIMEPGRFITGNSGILVTSVIYNKQNSHGKKFVICDAAMNDLLRPALYDAFHRIWPVNTSVAMPDVETPDTSVAKQGMDLVDIVGPVCESSDVFAKDRAIPPVNEGDLLAIFSAGAYGFTMSSSYNSRPRSCEILVDRDKYIVIRKRETYEDLIAGEELV</sequence>
<dbReference type="NCBIfam" id="TIGR01048">
    <property type="entry name" value="lysA"/>
    <property type="match status" value="1"/>
</dbReference>
<accession>A0A6G7GSM8</accession>
<keyword evidence="2 5" id="KW-0210">Decarboxylase</keyword>
<feature type="binding site" evidence="5">
    <location>
        <position position="276"/>
    </location>
    <ligand>
        <name>substrate</name>
    </ligand>
</feature>
<protein>
    <recommendedName>
        <fullName evidence="5 6">Diaminopimelate decarboxylase</fullName>
        <shortName evidence="5">DAP decarboxylase</shortName>
        <shortName evidence="5">DAPDC</shortName>
        <ecNumber evidence="5 6">4.1.1.20</ecNumber>
    </recommendedName>
</protein>
<evidence type="ECO:0000256" key="5">
    <source>
        <dbReference type="HAMAP-Rule" id="MF_02120"/>
    </source>
</evidence>
<dbReference type="SUPFAM" id="SSF51419">
    <property type="entry name" value="PLP-binding barrel"/>
    <property type="match status" value="1"/>
</dbReference>
<gene>
    <name evidence="5 10" type="primary">lysA</name>
    <name evidence="10" type="ORF">KsCSTR_29750</name>
</gene>
<evidence type="ECO:0000313" key="11">
    <source>
        <dbReference type="Proteomes" id="UP000501926"/>
    </source>
</evidence>
<dbReference type="GO" id="GO:0008836">
    <property type="term" value="F:diaminopimelate decarboxylase activity"/>
    <property type="evidence" value="ECO:0007669"/>
    <property type="project" value="UniProtKB-UniRule"/>
</dbReference>
<feature type="binding site" evidence="5">
    <location>
        <position position="358"/>
    </location>
    <ligand>
        <name>substrate</name>
    </ligand>
</feature>
<dbReference type="GO" id="GO:0030170">
    <property type="term" value="F:pyridoxal phosphate binding"/>
    <property type="evidence" value="ECO:0007669"/>
    <property type="project" value="UniProtKB-UniRule"/>
</dbReference>
<keyword evidence="5" id="KW-0028">Amino-acid biosynthesis</keyword>
<name>A0A6G7GSM8_KUEST</name>
<dbReference type="InterPro" id="IPR022644">
    <property type="entry name" value="De-COase2_N"/>
</dbReference>
<dbReference type="InterPro" id="IPR002986">
    <property type="entry name" value="DAP_deCOOHase_LysA"/>
</dbReference>
<dbReference type="AlphaFoldDB" id="A0A6G7GSM8"/>
<dbReference type="EMBL" id="CP049055">
    <property type="protein sequence ID" value="QII12354.1"/>
    <property type="molecule type" value="Genomic_DNA"/>
</dbReference>
<evidence type="ECO:0000313" key="10">
    <source>
        <dbReference type="EMBL" id="QII12354.1"/>
    </source>
</evidence>
<dbReference type="Gene3D" id="2.40.37.10">
    <property type="entry name" value="Lyase, Ornithine Decarboxylase, Chain A, domain 1"/>
    <property type="match status" value="1"/>
</dbReference>
<dbReference type="InterPro" id="IPR022657">
    <property type="entry name" value="De-COase2_CS"/>
</dbReference>
<evidence type="ECO:0000256" key="6">
    <source>
        <dbReference type="NCBIfam" id="TIGR01048"/>
    </source>
</evidence>
<feature type="binding site" evidence="5">
    <location>
        <position position="386"/>
    </location>
    <ligand>
        <name>pyridoxal 5'-phosphate</name>
        <dbReference type="ChEBI" id="CHEBI:597326"/>
    </ligand>
</feature>
<evidence type="ECO:0000256" key="8">
    <source>
        <dbReference type="RuleBase" id="RU003738"/>
    </source>
</evidence>
<comment type="similarity">
    <text evidence="5">Belongs to the Orn/Lys/Arg decarboxylase class-II family. LysA subfamily.</text>
</comment>
<feature type="binding site" evidence="5">
    <location>
        <position position="313"/>
    </location>
    <ligand>
        <name>substrate</name>
    </ligand>
</feature>
<dbReference type="HAMAP" id="MF_02120">
    <property type="entry name" value="LysA"/>
    <property type="match status" value="1"/>
</dbReference>
<keyword evidence="5 8" id="KW-0457">Lysine biosynthesis</keyword>
<dbReference type="EC" id="4.1.1.20" evidence="5 6"/>
<dbReference type="PANTHER" id="PTHR43727">
    <property type="entry name" value="DIAMINOPIMELATE DECARBOXYLASE"/>
    <property type="match status" value="1"/>
</dbReference>
<feature type="domain" description="Orn/DAP/Arg decarboxylase 2 N-terminal" evidence="9">
    <location>
        <begin position="36"/>
        <end position="279"/>
    </location>
</feature>
<dbReference type="PRINTS" id="PR01179">
    <property type="entry name" value="ODADCRBXLASE"/>
</dbReference>
<evidence type="ECO:0000259" key="9">
    <source>
        <dbReference type="Pfam" id="PF02784"/>
    </source>
</evidence>
<evidence type="ECO:0000256" key="7">
    <source>
        <dbReference type="PIRSR" id="PIRSR600183-50"/>
    </source>
</evidence>
<evidence type="ECO:0000256" key="4">
    <source>
        <dbReference type="ARBA" id="ARBA00023239"/>
    </source>
</evidence>
<comment type="cofactor">
    <cofactor evidence="1 5 7 8">
        <name>pyridoxal 5'-phosphate</name>
        <dbReference type="ChEBI" id="CHEBI:597326"/>
    </cofactor>
</comment>
<dbReference type="InterPro" id="IPR029066">
    <property type="entry name" value="PLP-binding_barrel"/>
</dbReference>
<evidence type="ECO:0000256" key="1">
    <source>
        <dbReference type="ARBA" id="ARBA00001933"/>
    </source>
</evidence>
<keyword evidence="4 5" id="KW-0456">Lyase</keyword>
<comment type="function">
    <text evidence="5">Specifically catalyzes the decarboxylation of meso-diaminopimelate (meso-DAP) to L-lysine.</text>
</comment>
<dbReference type="GO" id="GO:0009089">
    <property type="term" value="P:lysine biosynthetic process via diaminopimelate"/>
    <property type="evidence" value="ECO:0007669"/>
    <property type="project" value="UniProtKB-UniRule"/>
</dbReference>
<dbReference type="InterPro" id="IPR009006">
    <property type="entry name" value="Ala_racemase/Decarboxylase_C"/>
</dbReference>
<dbReference type="CDD" id="cd06828">
    <property type="entry name" value="PLPDE_III_DapDC"/>
    <property type="match status" value="1"/>
</dbReference>
<dbReference type="SUPFAM" id="SSF50621">
    <property type="entry name" value="Alanine racemase C-terminal domain-like"/>
    <property type="match status" value="1"/>
</dbReference>
<dbReference type="FunFam" id="3.20.20.10:FF:000003">
    <property type="entry name" value="Diaminopimelate decarboxylase"/>
    <property type="match status" value="1"/>
</dbReference>
<reference evidence="10 11" key="1">
    <citation type="submission" date="2020-02" db="EMBL/GenBank/DDBJ databases">
        <title>Newly sequenced genome of strain CSTR1 showed variability in Candidatus Kuenenia stuttgartiensis genomes.</title>
        <authorList>
            <person name="Ding C."/>
            <person name="Adrian L."/>
        </authorList>
    </citation>
    <scope>NUCLEOTIDE SEQUENCE [LARGE SCALE GENOMIC DNA]</scope>
    <source>
        <strain evidence="10 11">CSTR1</strain>
    </source>
</reference>
<comment type="subunit">
    <text evidence="5">Homodimer.</text>
</comment>
<dbReference type="Proteomes" id="UP000501926">
    <property type="component" value="Chromosome"/>
</dbReference>
<evidence type="ECO:0000256" key="2">
    <source>
        <dbReference type="ARBA" id="ARBA00022793"/>
    </source>
</evidence>
<dbReference type="PANTHER" id="PTHR43727:SF2">
    <property type="entry name" value="GROUP IV DECARBOXYLASE"/>
    <property type="match status" value="1"/>
</dbReference>
<dbReference type="Gene3D" id="3.20.20.10">
    <property type="entry name" value="Alanine racemase"/>
    <property type="match status" value="1"/>
</dbReference>
<organism evidence="10 11">
    <name type="scientific">Kuenenia stuttgartiensis</name>
    <dbReference type="NCBI Taxonomy" id="174633"/>
    <lineage>
        <taxon>Bacteria</taxon>
        <taxon>Pseudomonadati</taxon>
        <taxon>Planctomycetota</taxon>
        <taxon>Candidatus Brocadiia</taxon>
        <taxon>Candidatus Brocadiales</taxon>
        <taxon>Candidatus Brocadiaceae</taxon>
        <taxon>Candidatus Kuenenia</taxon>
    </lineage>
</organism>